<accession>A0A6J5YW30</accession>
<dbReference type="PANTHER" id="PTHR43537:SF5">
    <property type="entry name" value="UXU OPERON TRANSCRIPTIONAL REGULATOR"/>
    <property type="match status" value="1"/>
</dbReference>
<dbReference type="InterPro" id="IPR036390">
    <property type="entry name" value="WH_DNA-bd_sf"/>
</dbReference>
<dbReference type="PRINTS" id="PR00035">
    <property type="entry name" value="HTHGNTR"/>
</dbReference>
<dbReference type="SMART" id="SM00895">
    <property type="entry name" value="FCD"/>
    <property type="match status" value="1"/>
</dbReference>
<evidence type="ECO:0000256" key="3">
    <source>
        <dbReference type="ARBA" id="ARBA00023163"/>
    </source>
</evidence>
<keyword evidence="1" id="KW-0805">Transcription regulation</keyword>
<dbReference type="EMBL" id="CAESAB010000006">
    <property type="protein sequence ID" value="CAB4332160.1"/>
    <property type="molecule type" value="Genomic_DNA"/>
</dbReference>
<dbReference type="SMART" id="SM00345">
    <property type="entry name" value="HTH_GNTR"/>
    <property type="match status" value="1"/>
</dbReference>
<evidence type="ECO:0000256" key="4">
    <source>
        <dbReference type="SAM" id="MobiDB-lite"/>
    </source>
</evidence>
<feature type="domain" description="HTH gntR-type" evidence="5">
    <location>
        <begin position="25"/>
        <end position="93"/>
    </location>
</feature>
<dbReference type="SUPFAM" id="SSF48008">
    <property type="entry name" value="GntR ligand-binding domain-like"/>
    <property type="match status" value="1"/>
</dbReference>
<dbReference type="InterPro" id="IPR008920">
    <property type="entry name" value="TF_FadR/GntR_C"/>
</dbReference>
<protein>
    <submittedName>
        <fullName evidence="6">Unannotated protein</fullName>
    </submittedName>
</protein>
<evidence type="ECO:0000313" key="6">
    <source>
        <dbReference type="EMBL" id="CAB4332160.1"/>
    </source>
</evidence>
<evidence type="ECO:0000256" key="2">
    <source>
        <dbReference type="ARBA" id="ARBA00023125"/>
    </source>
</evidence>
<dbReference type="InterPro" id="IPR011711">
    <property type="entry name" value="GntR_C"/>
</dbReference>
<dbReference type="Pfam" id="PF00392">
    <property type="entry name" value="GntR"/>
    <property type="match status" value="1"/>
</dbReference>
<dbReference type="GO" id="GO:0003677">
    <property type="term" value="F:DNA binding"/>
    <property type="evidence" value="ECO:0007669"/>
    <property type="project" value="UniProtKB-KW"/>
</dbReference>
<dbReference type="PROSITE" id="PS50949">
    <property type="entry name" value="HTH_GNTR"/>
    <property type="match status" value="1"/>
</dbReference>
<dbReference type="CDD" id="cd07377">
    <property type="entry name" value="WHTH_GntR"/>
    <property type="match status" value="1"/>
</dbReference>
<name>A0A6J5YW30_9ZZZZ</name>
<gene>
    <name evidence="6" type="ORF">UFOPK3820_00272</name>
</gene>
<evidence type="ECO:0000259" key="5">
    <source>
        <dbReference type="PROSITE" id="PS50949"/>
    </source>
</evidence>
<dbReference type="Gene3D" id="1.10.10.10">
    <property type="entry name" value="Winged helix-like DNA-binding domain superfamily/Winged helix DNA-binding domain"/>
    <property type="match status" value="1"/>
</dbReference>
<dbReference type="Pfam" id="PF07729">
    <property type="entry name" value="FCD"/>
    <property type="match status" value="1"/>
</dbReference>
<organism evidence="6">
    <name type="scientific">freshwater metagenome</name>
    <dbReference type="NCBI Taxonomy" id="449393"/>
    <lineage>
        <taxon>unclassified sequences</taxon>
        <taxon>metagenomes</taxon>
        <taxon>ecological metagenomes</taxon>
    </lineage>
</organism>
<keyword evidence="3" id="KW-0804">Transcription</keyword>
<sequence>MSGQTSTTGASGFVSEDVLGTSLTPPSGGELQTALEEFIFSAQAKPGDRLPSERNLASLFSVSRQTLREVLRSMEGQGLIKVQPGRGSYIQDQSKTGPFRVVNAARQGLVTPADLIEARLMIECATAGLAAIRRTDEDLEVLRALCNDHMQPTTDPNESVLADVKFHERIAEASQNPVLLILFSSIKNLVFGTITRSLTDHTISNLGLPLHLKVVEAIEARDSEAAQEYMRQIMLIGQEKYGDDLHLPLAKVLRNQAQLDPLHRKLIDAAAEMVTETNSKNQEENEEM</sequence>
<keyword evidence="2" id="KW-0238">DNA-binding</keyword>
<dbReference type="AlphaFoldDB" id="A0A6J5YW30"/>
<dbReference type="SUPFAM" id="SSF46785">
    <property type="entry name" value="Winged helix' DNA-binding domain"/>
    <property type="match status" value="1"/>
</dbReference>
<dbReference type="PANTHER" id="PTHR43537">
    <property type="entry name" value="TRANSCRIPTIONAL REGULATOR, GNTR FAMILY"/>
    <property type="match status" value="1"/>
</dbReference>
<feature type="compositionally biased region" description="Polar residues" evidence="4">
    <location>
        <begin position="1"/>
        <end position="10"/>
    </location>
</feature>
<dbReference type="InterPro" id="IPR000524">
    <property type="entry name" value="Tscrpt_reg_HTH_GntR"/>
</dbReference>
<dbReference type="InterPro" id="IPR036388">
    <property type="entry name" value="WH-like_DNA-bd_sf"/>
</dbReference>
<reference evidence="6" key="1">
    <citation type="submission" date="2020-05" db="EMBL/GenBank/DDBJ databases">
        <authorList>
            <person name="Chiriac C."/>
            <person name="Salcher M."/>
            <person name="Ghai R."/>
            <person name="Kavagutti S V."/>
        </authorList>
    </citation>
    <scope>NUCLEOTIDE SEQUENCE</scope>
</reference>
<dbReference type="GO" id="GO:0003700">
    <property type="term" value="F:DNA-binding transcription factor activity"/>
    <property type="evidence" value="ECO:0007669"/>
    <property type="project" value="InterPro"/>
</dbReference>
<dbReference type="Gene3D" id="1.20.120.530">
    <property type="entry name" value="GntR ligand-binding domain-like"/>
    <property type="match status" value="1"/>
</dbReference>
<proteinExistence type="predicted"/>
<feature type="region of interest" description="Disordered" evidence="4">
    <location>
        <begin position="1"/>
        <end position="27"/>
    </location>
</feature>
<evidence type="ECO:0000256" key="1">
    <source>
        <dbReference type="ARBA" id="ARBA00023015"/>
    </source>
</evidence>